<sequence length="570" mass="60999">MAEATEEQRWLEAEEAVEVGLKATATVDMLPTNGNAAIVTGPMIAANGDGQSSQNDVHLHKNGGAPENTDISGILDFDADNFDGNTSGDTETVHESVERQAETGESSGVGKQVVEEEIVELEFEKAILKLGTHTMHCPKCDSEVTKVVLRRRVVISRAVVDPPRDPENLVGCFSCFSLFTCSENGCFNPFNIFGKRSNTSNIPPSQPVVREEGNCLSMFWVFKKDEKNTKTEDASETDVNDGSTSADRLQTPKYVTGKTSIGKGDHGSRSPDPLPSSSTPRSPVPKKDEPNGSESEGNNGDGGRKFRQGGVRQLDTTIDVLPEPVVDDPGFEGGASVSDEIVTGTETSHALATVEGLASMEILKSVVYGGLMEVIASFSVVASAAAAEVTTLSIVALALASVVGGIFAIGHNLWDLRDDCYKGNSSQETKQAATNKYKELLGRLNYFPLHAVFAILSFVVFGMVPPVAYGFSYRETSDKDYTIIAVAIVSLLCVSLLAIFKAYITRCKGFFEYVKTVVYYDTTAVSVSGVSYVVGILVSRLIEELGLFDVSSGVATTFLPHATTPSLASF</sequence>
<accession>A0ACB8Y5N1</accession>
<reference evidence="2" key="1">
    <citation type="journal article" date="2022" name="Mol. Ecol. Resour.">
        <title>The genomes of chicory, endive, great burdock and yacon provide insights into Asteraceae palaeo-polyploidization history and plant inulin production.</title>
        <authorList>
            <person name="Fan W."/>
            <person name="Wang S."/>
            <person name="Wang H."/>
            <person name="Wang A."/>
            <person name="Jiang F."/>
            <person name="Liu H."/>
            <person name="Zhao H."/>
            <person name="Xu D."/>
            <person name="Zhang Y."/>
        </authorList>
    </citation>
    <scope>NUCLEOTIDE SEQUENCE [LARGE SCALE GENOMIC DNA]</scope>
    <source>
        <strain evidence="2">cv. Niubang</strain>
    </source>
</reference>
<evidence type="ECO:0000313" key="1">
    <source>
        <dbReference type="EMBL" id="KAI3678694.1"/>
    </source>
</evidence>
<gene>
    <name evidence="1" type="ORF">L6452_37996</name>
</gene>
<dbReference type="EMBL" id="CM042060">
    <property type="protein sequence ID" value="KAI3678694.1"/>
    <property type="molecule type" value="Genomic_DNA"/>
</dbReference>
<keyword evidence="2" id="KW-1185">Reference proteome</keyword>
<protein>
    <submittedName>
        <fullName evidence="1">Uncharacterized protein</fullName>
    </submittedName>
</protein>
<proteinExistence type="predicted"/>
<dbReference type="Proteomes" id="UP001055879">
    <property type="component" value="Linkage Group LG14"/>
</dbReference>
<reference evidence="1 2" key="2">
    <citation type="journal article" date="2022" name="Mol. Ecol. Resour.">
        <title>The genomes of chicory, endive, great burdock and yacon provide insights into Asteraceae paleo-polyploidization history and plant inulin production.</title>
        <authorList>
            <person name="Fan W."/>
            <person name="Wang S."/>
            <person name="Wang H."/>
            <person name="Wang A."/>
            <person name="Jiang F."/>
            <person name="Liu H."/>
            <person name="Zhao H."/>
            <person name="Xu D."/>
            <person name="Zhang Y."/>
        </authorList>
    </citation>
    <scope>NUCLEOTIDE SEQUENCE [LARGE SCALE GENOMIC DNA]</scope>
    <source>
        <strain evidence="2">cv. Niubang</strain>
    </source>
</reference>
<comment type="caution">
    <text evidence="1">The sequence shown here is derived from an EMBL/GenBank/DDBJ whole genome shotgun (WGS) entry which is preliminary data.</text>
</comment>
<evidence type="ECO:0000313" key="2">
    <source>
        <dbReference type="Proteomes" id="UP001055879"/>
    </source>
</evidence>
<name>A0ACB8Y5N1_ARCLA</name>
<organism evidence="1 2">
    <name type="scientific">Arctium lappa</name>
    <name type="common">Greater burdock</name>
    <name type="synonym">Lappa major</name>
    <dbReference type="NCBI Taxonomy" id="4217"/>
    <lineage>
        <taxon>Eukaryota</taxon>
        <taxon>Viridiplantae</taxon>
        <taxon>Streptophyta</taxon>
        <taxon>Embryophyta</taxon>
        <taxon>Tracheophyta</taxon>
        <taxon>Spermatophyta</taxon>
        <taxon>Magnoliopsida</taxon>
        <taxon>eudicotyledons</taxon>
        <taxon>Gunneridae</taxon>
        <taxon>Pentapetalae</taxon>
        <taxon>asterids</taxon>
        <taxon>campanulids</taxon>
        <taxon>Asterales</taxon>
        <taxon>Asteraceae</taxon>
        <taxon>Carduoideae</taxon>
        <taxon>Cardueae</taxon>
        <taxon>Arctiinae</taxon>
        <taxon>Arctium</taxon>
    </lineage>
</organism>